<dbReference type="AlphaFoldDB" id="A0A1B6FC26"/>
<reference evidence="1" key="1">
    <citation type="submission" date="2015-11" db="EMBL/GenBank/DDBJ databases">
        <title>De novo transcriptome assembly of four potential Pierce s Disease insect vectors from Arizona vineyards.</title>
        <authorList>
            <person name="Tassone E.E."/>
        </authorList>
    </citation>
    <scope>NUCLEOTIDE SEQUENCE</scope>
</reference>
<evidence type="ECO:0000313" key="1">
    <source>
        <dbReference type="EMBL" id="JAS47769.1"/>
    </source>
</evidence>
<sequence>MDLDATKVSRCVRRYNCADHFKDKWFINDTSRCHPIPATLTTTDDPLPCVSQEASAEEIDLPTNADDPAGMYKCVLNPYESIVDFDHQLVSYHSPQLVGNKNGDDGSLMVNLINLRFD</sequence>
<gene>
    <name evidence="1" type="ORF">g.8405</name>
</gene>
<feature type="non-terminal residue" evidence="1">
    <location>
        <position position="118"/>
    </location>
</feature>
<organism evidence="1">
    <name type="scientific">Cuerna arida</name>
    <dbReference type="NCBI Taxonomy" id="1464854"/>
    <lineage>
        <taxon>Eukaryota</taxon>
        <taxon>Metazoa</taxon>
        <taxon>Ecdysozoa</taxon>
        <taxon>Arthropoda</taxon>
        <taxon>Hexapoda</taxon>
        <taxon>Insecta</taxon>
        <taxon>Pterygota</taxon>
        <taxon>Neoptera</taxon>
        <taxon>Paraneoptera</taxon>
        <taxon>Hemiptera</taxon>
        <taxon>Auchenorrhyncha</taxon>
        <taxon>Membracoidea</taxon>
        <taxon>Cicadellidae</taxon>
        <taxon>Cicadellinae</taxon>
        <taxon>Proconiini</taxon>
        <taxon>Cuerna</taxon>
    </lineage>
</organism>
<protein>
    <submittedName>
        <fullName evidence="1">Uncharacterized protein</fullName>
    </submittedName>
</protein>
<dbReference type="EMBL" id="GECZ01022000">
    <property type="protein sequence ID" value="JAS47769.1"/>
    <property type="molecule type" value="Transcribed_RNA"/>
</dbReference>
<proteinExistence type="predicted"/>
<name>A0A1B6FC26_9HEMI</name>
<accession>A0A1B6FC26</accession>